<evidence type="ECO:0000259" key="3">
    <source>
        <dbReference type="PROSITE" id="PS52045"/>
    </source>
</evidence>
<dbReference type="Proteomes" id="UP000032180">
    <property type="component" value="Chromosome 11"/>
</dbReference>
<dbReference type="InterPro" id="IPR004314">
    <property type="entry name" value="Neprosin"/>
</dbReference>
<accession>A0A0D9XR72</accession>
<dbReference type="AlphaFoldDB" id="A0A0D9XR72"/>
<evidence type="ECO:0000256" key="1">
    <source>
        <dbReference type="SAM" id="MobiDB-lite"/>
    </source>
</evidence>
<dbReference type="PANTHER" id="PTHR31589:SF251">
    <property type="entry name" value="OS11G0284600 PROTEIN"/>
    <property type="match status" value="1"/>
</dbReference>
<organism evidence="4 5">
    <name type="scientific">Leersia perrieri</name>
    <dbReference type="NCBI Taxonomy" id="77586"/>
    <lineage>
        <taxon>Eukaryota</taxon>
        <taxon>Viridiplantae</taxon>
        <taxon>Streptophyta</taxon>
        <taxon>Embryophyta</taxon>
        <taxon>Tracheophyta</taxon>
        <taxon>Spermatophyta</taxon>
        <taxon>Magnoliopsida</taxon>
        <taxon>Liliopsida</taxon>
        <taxon>Poales</taxon>
        <taxon>Poaceae</taxon>
        <taxon>BOP clade</taxon>
        <taxon>Oryzoideae</taxon>
        <taxon>Oryzeae</taxon>
        <taxon>Oryzinae</taxon>
        <taxon>Leersia</taxon>
    </lineage>
</organism>
<keyword evidence="2" id="KW-0732">Signal</keyword>
<dbReference type="STRING" id="77586.A0A0D9XR72"/>
<dbReference type="PROSITE" id="PS52045">
    <property type="entry name" value="NEPROSIN_PEP_CD"/>
    <property type="match status" value="1"/>
</dbReference>
<reference evidence="5" key="2">
    <citation type="submission" date="2013-12" db="EMBL/GenBank/DDBJ databases">
        <authorList>
            <person name="Yu Y."/>
            <person name="Lee S."/>
            <person name="de Baynast K."/>
            <person name="Wissotski M."/>
            <person name="Liu L."/>
            <person name="Talag J."/>
            <person name="Goicoechea J."/>
            <person name="Angelova A."/>
            <person name="Jetty R."/>
            <person name="Kudrna D."/>
            <person name="Golser W."/>
            <person name="Rivera L."/>
            <person name="Zhang J."/>
            <person name="Wing R."/>
        </authorList>
    </citation>
    <scope>NUCLEOTIDE SEQUENCE</scope>
</reference>
<keyword evidence="5" id="KW-1185">Reference proteome</keyword>
<dbReference type="Gramene" id="LPERR11G08390.1">
    <property type="protein sequence ID" value="LPERR11G08390.1"/>
    <property type="gene ID" value="LPERR11G08390"/>
</dbReference>
<feature type="chain" id="PRO_5002350212" description="Neprosin PEP catalytic domain-containing protein" evidence="2">
    <location>
        <begin position="19"/>
        <end position="293"/>
    </location>
</feature>
<feature type="region of interest" description="Disordered" evidence="1">
    <location>
        <begin position="268"/>
        <end position="293"/>
    </location>
</feature>
<evidence type="ECO:0000256" key="2">
    <source>
        <dbReference type="SAM" id="SignalP"/>
    </source>
</evidence>
<reference evidence="4" key="3">
    <citation type="submission" date="2015-04" db="UniProtKB">
        <authorList>
            <consortium name="EnsemblPlants"/>
        </authorList>
    </citation>
    <scope>IDENTIFICATION</scope>
</reference>
<evidence type="ECO:0000313" key="5">
    <source>
        <dbReference type="Proteomes" id="UP000032180"/>
    </source>
</evidence>
<dbReference type="HOGENOM" id="CLU_030538_1_3_1"/>
<dbReference type="EnsemblPlants" id="LPERR11G08390.1">
    <property type="protein sequence ID" value="LPERR11G08390.1"/>
    <property type="gene ID" value="LPERR11G08390"/>
</dbReference>
<protein>
    <recommendedName>
        <fullName evidence="3">Neprosin PEP catalytic domain-containing protein</fullName>
    </recommendedName>
</protein>
<feature type="signal peptide" evidence="2">
    <location>
        <begin position="1"/>
        <end position="18"/>
    </location>
</feature>
<sequence>MTTKIFLLLHFLTLSVEPTTEEIDKILIVKSVQSADGQTYACVNFESQPSLRHPLLMDQTSQLNQTISIPQSVYGDKGYMPYISNVEVSNIECPPGTVPILTSYINGSMSTKSFDKTIGFDENGKDKVSRQAVAVAIVPSTLYGLHSAISIWEPDIGIGKPPRFSGAVALLENEGSHDDPQLYGDNHVHFEIAWVSKRAVPGIIIKPVSMINGEQYIFRVKIVKFLGSSILIVGQEMVGYWPSKLFNYMSGAASRAAWMGSVGAAPGESFPPMGSGQSPDEGERKELSSLMRR</sequence>
<name>A0A0D9XR72_9ORYZ</name>
<dbReference type="PANTHER" id="PTHR31589">
    <property type="entry name" value="PROTEIN, PUTATIVE (DUF239)-RELATED-RELATED"/>
    <property type="match status" value="1"/>
</dbReference>
<dbReference type="Pfam" id="PF03080">
    <property type="entry name" value="Neprosin"/>
    <property type="match status" value="1"/>
</dbReference>
<evidence type="ECO:0000313" key="4">
    <source>
        <dbReference type="EnsemblPlants" id="LPERR11G08390.1"/>
    </source>
</evidence>
<proteinExistence type="predicted"/>
<feature type="domain" description="Neprosin PEP catalytic" evidence="3">
    <location>
        <begin position="119"/>
        <end position="293"/>
    </location>
</feature>
<dbReference type="InterPro" id="IPR053168">
    <property type="entry name" value="Glutamic_endopeptidase"/>
</dbReference>
<reference evidence="4 5" key="1">
    <citation type="submission" date="2012-08" db="EMBL/GenBank/DDBJ databases">
        <title>Oryza genome evolution.</title>
        <authorList>
            <person name="Wing R.A."/>
        </authorList>
    </citation>
    <scope>NUCLEOTIDE SEQUENCE</scope>
</reference>